<dbReference type="PANTHER" id="PTHR28158:SF1">
    <property type="entry name" value="SMALL RIBOSOMAL SUBUNIT PROTEIN MS45"/>
    <property type="match status" value="1"/>
</dbReference>
<dbReference type="InterPro" id="IPR021036">
    <property type="entry name" value="Ribosomal_mS45"/>
</dbReference>
<dbReference type="EMBL" id="MU007149">
    <property type="protein sequence ID" value="KAF2416910.1"/>
    <property type="molecule type" value="Genomic_DNA"/>
</dbReference>
<dbReference type="OrthoDB" id="10052321at2759"/>
<keyword evidence="3" id="KW-1185">Reference proteome</keyword>
<evidence type="ECO:0000313" key="2">
    <source>
        <dbReference type="EMBL" id="KAF2416910.1"/>
    </source>
</evidence>
<dbReference type="GO" id="GO:0032543">
    <property type="term" value="P:mitochondrial translation"/>
    <property type="evidence" value="ECO:0007669"/>
    <property type="project" value="TreeGrafter"/>
</dbReference>
<reference evidence="2" key="1">
    <citation type="journal article" date="2020" name="Stud. Mycol.">
        <title>101 Dothideomycetes genomes: a test case for predicting lifestyles and emergence of pathogens.</title>
        <authorList>
            <person name="Haridas S."/>
            <person name="Albert R."/>
            <person name="Binder M."/>
            <person name="Bloem J."/>
            <person name="Labutti K."/>
            <person name="Salamov A."/>
            <person name="Andreopoulos B."/>
            <person name="Baker S."/>
            <person name="Barry K."/>
            <person name="Bills G."/>
            <person name="Bluhm B."/>
            <person name="Cannon C."/>
            <person name="Castanera R."/>
            <person name="Culley D."/>
            <person name="Daum C."/>
            <person name="Ezra D."/>
            <person name="Gonzalez J."/>
            <person name="Henrissat B."/>
            <person name="Kuo A."/>
            <person name="Liang C."/>
            <person name="Lipzen A."/>
            <person name="Lutzoni F."/>
            <person name="Magnuson J."/>
            <person name="Mondo S."/>
            <person name="Nolan M."/>
            <person name="Ohm R."/>
            <person name="Pangilinan J."/>
            <person name="Park H.-J."/>
            <person name="Ramirez L."/>
            <person name="Alfaro M."/>
            <person name="Sun H."/>
            <person name="Tritt A."/>
            <person name="Yoshinaga Y."/>
            <person name="Zwiers L.-H."/>
            <person name="Turgeon B."/>
            <person name="Goodwin S."/>
            <person name="Spatafora J."/>
            <person name="Crous P."/>
            <person name="Grigoriev I."/>
        </authorList>
    </citation>
    <scope>NUCLEOTIDE SEQUENCE</scope>
    <source>
        <strain evidence="2">CBS 130266</strain>
    </source>
</reference>
<proteinExistence type="predicted"/>
<protein>
    <submittedName>
        <fullName evidence="2">Uncharacterized protein</fullName>
    </submittedName>
</protein>
<feature type="region of interest" description="Disordered" evidence="1">
    <location>
        <begin position="63"/>
        <end position="171"/>
    </location>
</feature>
<feature type="region of interest" description="Disordered" evidence="1">
    <location>
        <begin position="259"/>
        <end position="298"/>
    </location>
</feature>
<evidence type="ECO:0000256" key="1">
    <source>
        <dbReference type="SAM" id="MobiDB-lite"/>
    </source>
</evidence>
<feature type="compositionally biased region" description="Basic and acidic residues" evidence="1">
    <location>
        <begin position="116"/>
        <end position="170"/>
    </location>
</feature>
<evidence type="ECO:0000313" key="3">
    <source>
        <dbReference type="Proteomes" id="UP000800235"/>
    </source>
</evidence>
<organism evidence="2 3">
    <name type="scientific">Tothia fuscella</name>
    <dbReference type="NCBI Taxonomy" id="1048955"/>
    <lineage>
        <taxon>Eukaryota</taxon>
        <taxon>Fungi</taxon>
        <taxon>Dikarya</taxon>
        <taxon>Ascomycota</taxon>
        <taxon>Pezizomycotina</taxon>
        <taxon>Dothideomycetes</taxon>
        <taxon>Pleosporomycetidae</taxon>
        <taxon>Venturiales</taxon>
        <taxon>Cylindrosympodiaceae</taxon>
        <taxon>Tothia</taxon>
    </lineage>
</organism>
<dbReference type="GO" id="GO:0003735">
    <property type="term" value="F:structural constituent of ribosome"/>
    <property type="evidence" value="ECO:0007669"/>
    <property type="project" value="TreeGrafter"/>
</dbReference>
<dbReference type="Pfam" id="PF12298">
    <property type="entry name" value="Bot1p"/>
    <property type="match status" value="1"/>
</dbReference>
<dbReference type="Proteomes" id="UP000800235">
    <property type="component" value="Unassembled WGS sequence"/>
</dbReference>
<feature type="compositionally biased region" description="Acidic residues" evidence="1">
    <location>
        <begin position="95"/>
        <end position="105"/>
    </location>
</feature>
<gene>
    <name evidence="2" type="ORF">EJ08DRAFT_654648</name>
</gene>
<feature type="compositionally biased region" description="Basic and acidic residues" evidence="1">
    <location>
        <begin position="259"/>
        <end position="291"/>
    </location>
</feature>
<name>A0A9P4NEE5_9PEZI</name>
<feature type="region of interest" description="Disordered" evidence="1">
    <location>
        <begin position="413"/>
        <end position="436"/>
    </location>
</feature>
<dbReference type="GO" id="GO:0005763">
    <property type="term" value="C:mitochondrial small ribosomal subunit"/>
    <property type="evidence" value="ECO:0007669"/>
    <property type="project" value="TreeGrafter"/>
</dbReference>
<comment type="caution">
    <text evidence="2">The sequence shown here is derived from an EMBL/GenBank/DDBJ whole genome shotgun (WGS) entry which is preliminary data.</text>
</comment>
<sequence length="436" mass="49146">MGSKATSLPSPTYIFRFAARPSTQCLYASQCQSRQFTVSLPRQRLTRNRRKFYQWLNGVGQNFKQPREGRTNYLSGYGADGAQRGGPSVGKEAEGTEEEQGDGEEAAAQVEGEGEGEGKEDAKADEALKPDEMERAEAETEEKERKASLREERVMERDKNKKPQSTRDLRPFPLNQHFLSQAVLSEEFREEIYMDIVESKKTVRSVSSDWGVSMERVGAVVRMKQMERDWLRQGKPLAVPYSRAVLSMLPITPLVDKAKEQREADKAAKNARDGNSGDKRASRESQPHEPINDLPVHPHTTQQLFYPVSESRAFTRADAGRAFHPKLRPTDERIPHPELIALEQLKKTTGNLAVFKQGVIDGDLASALAKANEQKDIEKQTVKTYAGHKWDFKFHDISVEKVGKTGRSRAGVGWRYGMPHEDRKPGQVKIPVRVES</sequence>
<accession>A0A9P4NEE5</accession>
<dbReference type="AlphaFoldDB" id="A0A9P4NEE5"/>
<dbReference type="PANTHER" id="PTHR28158">
    <property type="entry name" value="37S RIBOSOMAL PROTEIN S35, MITOCHONDRIAL"/>
    <property type="match status" value="1"/>
</dbReference>